<dbReference type="EMBL" id="GBRH01274170">
    <property type="protein sequence ID" value="JAD23725.1"/>
    <property type="molecule type" value="Transcribed_RNA"/>
</dbReference>
<evidence type="ECO:0000313" key="3">
    <source>
        <dbReference type="EMBL" id="JAD23725.1"/>
    </source>
</evidence>
<evidence type="ECO:0000259" key="2">
    <source>
        <dbReference type="PROSITE" id="PS52045"/>
    </source>
</evidence>
<dbReference type="Pfam" id="PF03080">
    <property type="entry name" value="Neprosin"/>
    <property type="match status" value="1"/>
</dbReference>
<reference evidence="3" key="2">
    <citation type="journal article" date="2015" name="Data Brief">
        <title>Shoot transcriptome of the giant reed, Arundo donax.</title>
        <authorList>
            <person name="Barrero R.A."/>
            <person name="Guerrero F.D."/>
            <person name="Moolhuijzen P."/>
            <person name="Goolsby J.A."/>
            <person name="Tidwell J."/>
            <person name="Bellgard S.E."/>
            <person name="Bellgard M.I."/>
        </authorList>
    </citation>
    <scope>NUCLEOTIDE SEQUENCE</scope>
    <source>
        <tissue evidence="3">Shoot tissue taken approximately 20 cm above the soil surface</tissue>
    </source>
</reference>
<protein>
    <recommendedName>
        <fullName evidence="2">Neprosin PEP catalytic domain-containing protein</fullName>
    </recommendedName>
</protein>
<accession>A0A0A8YEV0</accession>
<sequence length="86" mass="8983">MVTAPVADPAPMGSGYLPGDTRSAASTTNIQLIDEKGHAWPITQDLPRLESKPDAYAVSPIVNGQFFYGGPQAPAVDSTNLVGLDN</sequence>
<dbReference type="InterPro" id="IPR004314">
    <property type="entry name" value="Neprosin"/>
</dbReference>
<organism evidence="3">
    <name type="scientific">Arundo donax</name>
    <name type="common">Giant reed</name>
    <name type="synonym">Donax arundinaceus</name>
    <dbReference type="NCBI Taxonomy" id="35708"/>
    <lineage>
        <taxon>Eukaryota</taxon>
        <taxon>Viridiplantae</taxon>
        <taxon>Streptophyta</taxon>
        <taxon>Embryophyta</taxon>
        <taxon>Tracheophyta</taxon>
        <taxon>Spermatophyta</taxon>
        <taxon>Magnoliopsida</taxon>
        <taxon>Liliopsida</taxon>
        <taxon>Poales</taxon>
        <taxon>Poaceae</taxon>
        <taxon>PACMAD clade</taxon>
        <taxon>Arundinoideae</taxon>
        <taxon>Arundineae</taxon>
        <taxon>Arundo</taxon>
    </lineage>
</organism>
<evidence type="ECO:0000256" key="1">
    <source>
        <dbReference type="SAM" id="MobiDB-lite"/>
    </source>
</evidence>
<dbReference type="PROSITE" id="PS52045">
    <property type="entry name" value="NEPROSIN_PEP_CD"/>
    <property type="match status" value="1"/>
</dbReference>
<dbReference type="AlphaFoldDB" id="A0A0A8YEV0"/>
<reference evidence="3" key="1">
    <citation type="submission" date="2014-09" db="EMBL/GenBank/DDBJ databases">
        <authorList>
            <person name="Magalhaes I.L.F."/>
            <person name="Oliveira U."/>
            <person name="Santos F.R."/>
            <person name="Vidigal T.H.D.A."/>
            <person name="Brescovit A.D."/>
            <person name="Santos A.J."/>
        </authorList>
    </citation>
    <scope>NUCLEOTIDE SEQUENCE</scope>
    <source>
        <tissue evidence="3">Shoot tissue taken approximately 20 cm above the soil surface</tissue>
    </source>
</reference>
<feature type="domain" description="Neprosin PEP catalytic" evidence="2">
    <location>
        <begin position="1"/>
        <end position="77"/>
    </location>
</feature>
<proteinExistence type="predicted"/>
<feature type="region of interest" description="Disordered" evidence="1">
    <location>
        <begin position="1"/>
        <end position="23"/>
    </location>
</feature>
<name>A0A0A8YEV0_ARUDO</name>